<keyword evidence="5 9" id="KW-0560">Oxidoreductase</keyword>
<evidence type="ECO:0000313" key="14">
    <source>
        <dbReference type="Proteomes" id="UP000785783"/>
    </source>
</evidence>
<dbReference type="SUPFAM" id="SSF55347">
    <property type="entry name" value="Glyceraldehyde-3-phosphate dehydrogenase-like, C-terminal domain"/>
    <property type="match status" value="1"/>
</dbReference>
<feature type="binding site" evidence="9">
    <location>
        <position position="149"/>
    </location>
    <ligand>
        <name>Mn(2+)</name>
        <dbReference type="ChEBI" id="CHEBI:29035"/>
    </ligand>
</feature>
<evidence type="ECO:0000256" key="2">
    <source>
        <dbReference type="ARBA" id="ARBA00006825"/>
    </source>
</evidence>
<feature type="binding site" evidence="9">
    <location>
        <position position="121"/>
    </location>
    <ligand>
        <name>NADPH</name>
        <dbReference type="ChEBI" id="CHEBI:57783"/>
    </ligand>
</feature>
<feature type="domain" description="1-deoxy-D-xylulose 5-phosphate reductoisomerase N-terminal" evidence="10">
    <location>
        <begin position="4"/>
        <end position="129"/>
    </location>
</feature>
<keyword evidence="9" id="KW-0460">Magnesium</keyword>
<evidence type="ECO:0000313" key="13">
    <source>
        <dbReference type="EMBL" id="MBL6761598.1"/>
    </source>
</evidence>
<dbReference type="SUPFAM" id="SSF69055">
    <property type="entry name" value="1-deoxy-D-xylulose-5-phosphate reductoisomerase, C-terminal domain"/>
    <property type="match status" value="1"/>
</dbReference>
<dbReference type="Proteomes" id="UP000785783">
    <property type="component" value="Unassembled WGS sequence"/>
</dbReference>
<evidence type="ECO:0000256" key="5">
    <source>
        <dbReference type="ARBA" id="ARBA00023002"/>
    </source>
</evidence>
<dbReference type="Pfam" id="PF13288">
    <property type="entry name" value="DXPR_C"/>
    <property type="match status" value="1"/>
</dbReference>
<feature type="binding site" evidence="9">
    <location>
        <position position="10"/>
    </location>
    <ligand>
        <name>NADPH</name>
        <dbReference type="ChEBI" id="CHEBI:57783"/>
    </ligand>
</feature>
<feature type="domain" description="1-deoxy-D-xylulose 5-phosphate reductoisomerase C-terminal" evidence="11">
    <location>
        <begin position="143"/>
        <end position="227"/>
    </location>
</feature>
<dbReference type="InterPro" id="IPR013512">
    <property type="entry name" value="DXP_reductoisomerase_N"/>
</dbReference>
<sequence>MRQVSLFGATGTIGDNALDLMARHGDRFSLFAASADKNNDKLAEIARRFTPSLLVIGDAAGRDALRQALPDFVGEILVGDDGLAQMAAQKVDVAIMAIVGFAGLAPSLICAGQGGALALANKEALVAGGAHLMHKAAQNGTQILPVDSEHNAVFQLLQGQDDANSIDKIVLTASGGPFRNLSLAEMERVTPAQAVAHPNWDMGAKISVDSATMMNKGLELIEARHLFDIAPDKLDALIHPQSIVHGLVYFTDGSVLAQKGSPDMRVPLAYCMAYPERIDAGVAPLDLAAQGRLDFAAIDRAQFPCLALAEAAMRSGGSAPPRLNAANEIAVQAFLDGRIGFLQIANTVDAVLQQGAQEGGDSVEALRAMDAEARDQATAFIETL</sequence>
<dbReference type="GO" id="GO:0030604">
    <property type="term" value="F:1-deoxy-D-xylulose-5-phosphate reductoisomerase activity"/>
    <property type="evidence" value="ECO:0007669"/>
    <property type="project" value="UniProtKB-UniRule"/>
</dbReference>
<evidence type="ECO:0000256" key="4">
    <source>
        <dbReference type="ARBA" id="ARBA00022857"/>
    </source>
</evidence>
<feature type="binding site" evidence="9">
    <location>
        <position position="174"/>
    </location>
    <ligand>
        <name>1-deoxy-D-xylulose 5-phosphate</name>
        <dbReference type="ChEBI" id="CHEBI:57792"/>
    </ligand>
</feature>
<keyword evidence="6 9" id="KW-0464">Manganese</keyword>
<keyword evidence="3 9" id="KW-0479">Metal-binding</keyword>
<dbReference type="Pfam" id="PF08436">
    <property type="entry name" value="DXP_redisom_C"/>
    <property type="match status" value="1"/>
</dbReference>
<reference evidence="13" key="1">
    <citation type="submission" date="2020-10" db="EMBL/GenBank/DDBJ databases">
        <title>Microbiome of the Black Sea water column analyzed by genome centric metagenomics.</title>
        <authorList>
            <person name="Cabello-Yeves P.J."/>
            <person name="Callieri C."/>
            <person name="Picazo A."/>
            <person name="Mehrshad M."/>
            <person name="Haro-Moreno J.M."/>
            <person name="Roda-Garcia J."/>
            <person name="Dzembekova N."/>
            <person name="Slabakova V."/>
            <person name="Slabakova N."/>
            <person name="Moncheva S."/>
            <person name="Rodriguez-Valera F."/>
        </authorList>
    </citation>
    <scope>NUCLEOTIDE SEQUENCE</scope>
    <source>
        <strain evidence="13">BS307-5m-G5</strain>
    </source>
</reference>
<evidence type="ECO:0000256" key="3">
    <source>
        <dbReference type="ARBA" id="ARBA00022723"/>
    </source>
</evidence>
<feature type="binding site" evidence="9">
    <location>
        <position position="197"/>
    </location>
    <ligand>
        <name>1-deoxy-D-xylulose 5-phosphate</name>
        <dbReference type="ChEBI" id="CHEBI:57792"/>
    </ligand>
</feature>
<name>A0A937HJL6_9PROT</name>
<proteinExistence type="inferred from homology"/>
<comment type="similarity">
    <text evidence="2 9">Belongs to the DXR family.</text>
</comment>
<feature type="binding site" evidence="9">
    <location>
        <position position="215"/>
    </location>
    <ligand>
        <name>1-deoxy-D-xylulose 5-phosphate</name>
        <dbReference type="ChEBI" id="CHEBI:57792"/>
    </ligand>
</feature>
<dbReference type="PANTHER" id="PTHR30525:SF0">
    <property type="entry name" value="1-DEOXY-D-XYLULOSE 5-PHOSPHATE REDUCTOISOMERASE, CHLOROPLASTIC"/>
    <property type="match status" value="1"/>
</dbReference>
<evidence type="ECO:0000259" key="10">
    <source>
        <dbReference type="Pfam" id="PF02670"/>
    </source>
</evidence>
<dbReference type="PIRSF" id="PIRSF006205">
    <property type="entry name" value="Dxp_reductismrs"/>
    <property type="match status" value="1"/>
</dbReference>
<evidence type="ECO:0000256" key="8">
    <source>
        <dbReference type="ARBA" id="ARBA00048543"/>
    </source>
</evidence>
<dbReference type="Gene3D" id="3.40.50.720">
    <property type="entry name" value="NAD(P)-binding Rossmann-like Domain"/>
    <property type="match status" value="1"/>
</dbReference>
<evidence type="ECO:0000259" key="12">
    <source>
        <dbReference type="Pfam" id="PF13288"/>
    </source>
</evidence>
<dbReference type="InterPro" id="IPR013644">
    <property type="entry name" value="DXP_reductoisomerase_C"/>
</dbReference>
<comment type="catalytic activity">
    <reaction evidence="8">
        <text>2-C-methyl-D-erythritol 4-phosphate + NADP(+) = 1-deoxy-D-xylulose 5-phosphate + NADPH + H(+)</text>
        <dbReference type="Rhea" id="RHEA:13717"/>
        <dbReference type="ChEBI" id="CHEBI:15378"/>
        <dbReference type="ChEBI" id="CHEBI:57783"/>
        <dbReference type="ChEBI" id="CHEBI:57792"/>
        <dbReference type="ChEBI" id="CHEBI:58262"/>
        <dbReference type="ChEBI" id="CHEBI:58349"/>
        <dbReference type="EC" id="1.1.1.267"/>
    </reaction>
    <physiologicalReaction direction="right-to-left" evidence="8">
        <dbReference type="Rhea" id="RHEA:13719"/>
    </physiologicalReaction>
</comment>
<dbReference type="InterPro" id="IPR036291">
    <property type="entry name" value="NAD(P)-bd_dom_sf"/>
</dbReference>
<comment type="cofactor">
    <cofactor evidence="9">
        <name>Mg(2+)</name>
        <dbReference type="ChEBI" id="CHEBI:18420"/>
    </cofactor>
    <cofactor evidence="9">
        <name>Mn(2+)</name>
        <dbReference type="ChEBI" id="CHEBI:29035"/>
    </cofactor>
</comment>
<dbReference type="InterPro" id="IPR003821">
    <property type="entry name" value="DXP_reductoisomerase"/>
</dbReference>
<comment type="caution">
    <text evidence="9">Lacks conserved residue(s) required for the propagation of feature annotation.</text>
</comment>
<feature type="binding site" evidence="9">
    <location>
        <position position="147"/>
    </location>
    <ligand>
        <name>Mn(2+)</name>
        <dbReference type="ChEBI" id="CHEBI:29035"/>
    </ligand>
</feature>
<evidence type="ECO:0000256" key="1">
    <source>
        <dbReference type="ARBA" id="ARBA00005094"/>
    </source>
</evidence>
<dbReference type="HAMAP" id="MF_00183">
    <property type="entry name" value="DXP_reductoisom"/>
    <property type="match status" value="1"/>
</dbReference>
<comment type="function">
    <text evidence="9">Catalyzes the NADPH-dependent rearrangement and reduction of 1-deoxy-D-xylulose-5-phosphate (DXP) to 2-C-methyl-D-erythritol 4-phosphate (MEP).</text>
</comment>
<dbReference type="EMBL" id="JADHOK010000021">
    <property type="protein sequence ID" value="MBL6761598.1"/>
    <property type="molecule type" value="Genomic_DNA"/>
</dbReference>
<feature type="domain" description="DXP reductoisomerase C-terminal" evidence="12">
    <location>
        <begin position="260"/>
        <end position="375"/>
    </location>
</feature>
<dbReference type="PANTHER" id="PTHR30525">
    <property type="entry name" value="1-DEOXY-D-XYLULOSE 5-PHOSPHATE REDUCTOISOMERASE"/>
    <property type="match status" value="1"/>
</dbReference>
<protein>
    <recommendedName>
        <fullName evidence="9">1-deoxy-D-xylulose 5-phosphate reductoisomerase</fullName>
        <shortName evidence="9">DXP reductoisomerase</shortName>
        <ecNumber evidence="9">1.1.1.267</ecNumber>
    </recommendedName>
    <alternativeName>
        <fullName evidence="9">1-deoxyxylulose-5-phosphate reductoisomerase</fullName>
    </alternativeName>
    <alternativeName>
        <fullName evidence="9">2-C-methyl-D-erythritol 4-phosphate synthase</fullName>
    </alternativeName>
</protein>
<accession>A0A937HJL6</accession>
<dbReference type="Gene3D" id="1.10.1740.10">
    <property type="match status" value="1"/>
</dbReference>
<feature type="binding site" evidence="9">
    <location>
        <position position="219"/>
    </location>
    <ligand>
        <name>1-deoxy-D-xylulose 5-phosphate</name>
        <dbReference type="ChEBI" id="CHEBI:57792"/>
    </ligand>
</feature>
<organism evidence="13 14">
    <name type="scientific">PS1 clade bacterium</name>
    <dbReference type="NCBI Taxonomy" id="2175152"/>
    <lineage>
        <taxon>Bacteria</taxon>
        <taxon>Pseudomonadati</taxon>
        <taxon>Pseudomonadota</taxon>
        <taxon>Alphaproteobacteria</taxon>
        <taxon>PS1 clade</taxon>
    </lineage>
</organism>
<dbReference type="SUPFAM" id="SSF51735">
    <property type="entry name" value="NAD(P)-binding Rossmann-fold domains"/>
    <property type="match status" value="1"/>
</dbReference>
<feature type="binding site" evidence="9">
    <location>
        <position position="149"/>
    </location>
    <ligand>
        <name>1-deoxy-D-xylulose 5-phosphate</name>
        <dbReference type="ChEBI" id="CHEBI:57792"/>
    </ligand>
</feature>
<evidence type="ECO:0000256" key="9">
    <source>
        <dbReference type="HAMAP-Rule" id="MF_00183"/>
    </source>
</evidence>
<dbReference type="GO" id="GO:0070402">
    <property type="term" value="F:NADPH binding"/>
    <property type="evidence" value="ECO:0007669"/>
    <property type="project" value="InterPro"/>
</dbReference>
<feature type="binding site" evidence="9">
    <location>
        <position position="148"/>
    </location>
    <ligand>
        <name>1-deoxy-D-xylulose 5-phosphate</name>
        <dbReference type="ChEBI" id="CHEBI:57792"/>
    </ligand>
</feature>
<dbReference type="InterPro" id="IPR026877">
    <property type="entry name" value="DXPR_C"/>
</dbReference>
<evidence type="ECO:0000256" key="7">
    <source>
        <dbReference type="ARBA" id="ARBA00023229"/>
    </source>
</evidence>
<feature type="binding site" evidence="9">
    <location>
        <position position="11"/>
    </location>
    <ligand>
        <name>NADPH</name>
        <dbReference type="ChEBI" id="CHEBI:57783"/>
    </ligand>
</feature>
<evidence type="ECO:0000256" key="6">
    <source>
        <dbReference type="ARBA" id="ARBA00023211"/>
    </source>
</evidence>
<keyword evidence="7 9" id="KW-0414">Isoprene biosynthesis</keyword>
<feature type="binding site" evidence="9">
    <location>
        <position position="13"/>
    </location>
    <ligand>
        <name>NADPH</name>
        <dbReference type="ChEBI" id="CHEBI:57783"/>
    </ligand>
</feature>
<dbReference type="InterPro" id="IPR036169">
    <property type="entry name" value="DXPR_C_sf"/>
</dbReference>
<feature type="binding site" evidence="9">
    <location>
        <position position="203"/>
    </location>
    <ligand>
        <name>NADPH</name>
        <dbReference type="ChEBI" id="CHEBI:57783"/>
    </ligand>
</feature>
<gene>
    <name evidence="9" type="primary">dxr</name>
    <name evidence="13" type="ORF">ISQ19_02760</name>
</gene>
<dbReference type="FunFam" id="3.40.50.720:FF:000045">
    <property type="entry name" value="1-deoxy-D-xylulose 5-phosphate reductoisomerase"/>
    <property type="match status" value="1"/>
</dbReference>
<dbReference type="AlphaFoldDB" id="A0A937HJL6"/>
<keyword evidence="4 9" id="KW-0521">NADP</keyword>
<feature type="binding site" evidence="9">
    <location>
        <position position="37"/>
    </location>
    <ligand>
        <name>NADPH</name>
        <dbReference type="ChEBI" id="CHEBI:57783"/>
    </ligand>
</feature>
<dbReference type="NCBIfam" id="TIGR00243">
    <property type="entry name" value="Dxr"/>
    <property type="match status" value="1"/>
</dbReference>
<dbReference type="Pfam" id="PF02670">
    <property type="entry name" value="DXP_reductoisom"/>
    <property type="match status" value="1"/>
</dbReference>
<feature type="binding site" evidence="9">
    <location>
        <position position="123"/>
    </location>
    <ligand>
        <name>NADPH</name>
        <dbReference type="ChEBI" id="CHEBI:57783"/>
    </ligand>
</feature>
<feature type="binding site" evidence="9">
    <location>
        <position position="219"/>
    </location>
    <ligand>
        <name>Mn(2+)</name>
        <dbReference type="ChEBI" id="CHEBI:29035"/>
    </ligand>
</feature>
<comment type="caution">
    <text evidence="13">The sequence shown here is derived from an EMBL/GenBank/DDBJ whole genome shotgun (WGS) entry which is preliminary data.</text>
</comment>
<feature type="binding site" evidence="9">
    <location>
        <position position="122"/>
    </location>
    <ligand>
        <name>1-deoxy-D-xylulose 5-phosphate</name>
        <dbReference type="ChEBI" id="CHEBI:57792"/>
    </ligand>
</feature>
<feature type="binding site" evidence="9">
    <location>
        <position position="38"/>
    </location>
    <ligand>
        <name>NADPH</name>
        <dbReference type="ChEBI" id="CHEBI:57783"/>
    </ligand>
</feature>
<comment type="pathway">
    <text evidence="1 9">Isoprenoid biosynthesis; isopentenyl diphosphate biosynthesis via DXP pathway; isopentenyl diphosphate from 1-deoxy-D-xylulose 5-phosphate: step 1/6.</text>
</comment>
<feature type="binding site" evidence="9">
    <location>
        <position position="210"/>
    </location>
    <ligand>
        <name>1-deoxy-D-xylulose 5-phosphate</name>
        <dbReference type="ChEBI" id="CHEBI:57792"/>
    </ligand>
</feature>
<evidence type="ECO:0000259" key="11">
    <source>
        <dbReference type="Pfam" id="PF08436"/>
    </source>
</evidence>
<dbReference type="EC" id="1.1.1.267" evidence="9"/>
<dbReference type="GO" id="GO:0030145">
    <property type="term" value="F:manganese ion binding"/>
    <property type="evidence" value="ECO:0007669"/>
    <property type="project" value="TreeGrafter"/>
</dbReference>
<dbReference type="GO" id="GO:0051484">
    <property type="term" value="P:isopentenyl diphosphate biosynthetic process, methylerythritol 4-phosphate pathway involved in terpenoid biosynthetic process"/>
    <property type="evidence" value="ECO:0007669"/>
    <property type="project" value="TreeGrafter"/>
</dbReference>
<feature type="binding site" evidence="9">
    <location>
        <position position="216"/>
    </location>
    <ligand>
        <name>1-deoxy-D-xylulose 5-phosphate</name>
        <dbReference type="ChEBI" id="CHEBI:57792"/>
    </ligand>
</feature>